<reference evidence="1 2" key="1">
    <citation type="submission" date="2019-11" db="EMBL/GenBank/DDBJ databases">
        <title>Spirosoma endbachense sp. nov., isolated from a natural salt meadow.</title>
        <authorList>
            <person name="Rojas J."/>
            <person name="Ambika Manirajan B."/>
            <person name="Ratering S."/>
            <person name="Suarez C."/>
            <person name="Geissler-Plaum R."/>
            <person name="Schnell S."/>
        </authorList>
    </citation>
    <scope>NUCLEOTIDE SEQUENCE [LARGE SCALE GENOMIC DNA]</scope>
    <source>
        <strain evidence="1 2">I-24</strain>
    </source>
</reference>
<protein>
    <submittedName>
        <fullName evidence="1">Uncharacterized protein</fullName>
    </submittedName>
</protein>
<keyword evidence="2" id="KW-1185">Reference proteome</keyword>
<dbReference type="Proteomes" id="UP000464577">
    <property type="component" value="Chromosome"/>
</dbReference>
<dbReference type="EMBL" id="CP045997">
    <property type="protein sequence ID" value="QHV97858.1"/>
    <property type="molecule type" value="Genomic_DNA"/>
</dbReference>
<gene>
    <name evidence="1" type="ORF">GJR95_23885</name>
</gene>
<evidence type="ECO:0000313" key="1">
    <source>
        <dbReference type="EMBL" id="QHV97858.1"/>
    </source>
</evidence>
<dbReference type="AlphaFoldDB" id="A0A6P1VZW5"/>
<name>A0A6P1VZW5_9BACT</name>
<dbReference type="KEGG" id="senf:GJR95_23885"/>
<organism evidence="1 2">
    <name type="scientific">Spirosoma endbachense</name>
    <dbReference type="NCBI Taxonomy" id="2666025"/>
    <lineage>
        <taxon>Bacteria</taxon>
        <taxon>Pseudomonadati</taxon>
        <taxon>Bacteroidota</taxon>
        <taxon>Cytophagia</taxon>
        <taxon>Cytophagales</taxon>
        <taxon>Cytophagaceae</taxon>
        <taxon>Spirosoma</taxon>
    </lineage>
</organism>
<proteinExistence type="predicted"/>
<sequence length="97" mass="10956">MAADKNEADITIAYSPSGKYVHYDYQHNPQRKTITLLIDGVSKQYTLRQLLPVGKRLNRLTIDGKTSPLTQETVRNNQYVVVKNIPGGKHAIVLSYK</sequence>
<accession>A0A6P1VZW5</accession>
<evidence type="ECO:0000313" key="2">
    <source>
        <dbReference type="Proteomes" id="UP000464577"/>
    </source>
</evidence>